<dbReference type="InterPro" id="IPR011006">
    <property type="entry name" value="CheY-like_superfamily"/>
</dbReference>
<dbReference type="GO" id="GO:0000160">
    <property type="term" value="P:phosphorelay signal transduction system"/>
    <property type="evidence" value="ECO:0007669"/>
    <property type="project" value="InterPro"/>
</dbReference>
<evidence type="ECO:0000256" key="1">
    <source>
        <dbReference type="ARBA" id="ARBA00022553"/>
    </source>
</evidence>
<dbReference type="PROSITE" id="PS50110">
    <property type="entry name" value="RESPONSE_REGULATORY"/>
    <property type="match status" value="1"/>
</dbReference>
<protein>
    <recommendedName>
        <fullName evidence="2">Response regulatory domain-containing protein</fullName>
    </recommendedName>
</protein>
<comment type="caution">
    <text evidence="3">The sequence shown here is derived from an EMBL/GenBank/DDBJ whole genome shotgun (WGS) entry which is preliminary data.</text>
</comment>
<proteinExistence type="predicted"/>
<dbReference type="SMART" id="SM00448">
    <property type="entry name" value="REC"/>
    <property type="match status" value="1"/>
</dbReference>
<sequence>MPKILLIEDDHNLGLMVKDVLEFSEHTVHLLRNPSKAIEILLDDVYDLVILDKLLSGVDGTDICQNIRKTALIASIPILMMSALSESKAHCMEAGATDFIYKPFDIDEFVDQIKKTLK</sequence>
<gene>
    <name evidence="3" type="ORF">LCGC14_2501770</name>
</gene>
<dbReference type="Gene3D" id="3.40.50.2300">
    <property type="match status" value="1"/>
</dbReference>
<accession>A0A0F9B1N5</accession>
<organism evidence="3">
    <name type="scientific">marine sediment metagenome</name>
    <dbReference type="NCBI Taxonomy" id="412755"/>
    <lineage>
        <taxon>unclassified sequences</taxon>
        <taxon>metagenomes</taxon>
        <taxon>ecological metagenomes</taxon>
    </lineage>
</organism>
<evidence type="ECO:0000313" key="3">
    <source>
        <dbReference type="EMBL" id="KKL15819.1"/>
    </source>
</evidence>
<dbReference type="Pfam" id="PF00072">
    <property type="entry name" value="Response_reg"/>
    <property type="match status" value="1"/>
</dbReference>
<name>A0A0F9B1N5_9ZZZZ</name>
<dbReference type="PANTHER" id="PTHR44591">
    <property type="entry name" value="STRESS RESPONSE REGULATOR PROTEIN 1"/>
    <property type="match status" value="1"/>
</dbReference>
<dbReference type="EMBL" id="LAZR01039917">
    <property type="protein sequence ID" value="KKL15819.1"/>
    <property type="molecule type" value="Genomic_DNA"/>
</dbReference>
<dbReference type="InterPro" id="IPR001789">
    <property type="entry name" value="Sig_transdc_resp-reg_receiver"/>
</dbReference>
<reference evidence="3" key="1">
    <citation type="journal article" date="2015" name="Nature">
        <title>Complex archaea that bridge the gap between prokaryotes and eukaryotes.</title>
        <authorList>
            <person name="Spang A."/>
            <person name="Saw J.H."/>
            <person name="Jorgensen S.L."/>
            <person name="Zaremba-Niedzwiedzka K."/>
            <person name="Martijn J."/>
            <person name="Lind A.E."/>
            <person name="van Eijk R."/>
            <person name="Schleper C."/>
            <person name="Guy L."/>
            <person name="Ettema T.J."/>
        </authorList>
    </citation>
    <scope>NUCLEOTIDE SEQUENCE</scope>
</reference>
<dbReference type="AlphaFoldDB" id="A0A0F9B1N5"/>
<dbReference type="SUPFAM" id="SSF52172">
    <property type="entry name" value="CheY-like"/>
    <property type="match status" value="1"/>
</dbReference>
<evidence type="ECO:0000259" key="2">
    <source>
        <dbReference type="PROSITE" id="PS50110"/>
    </source>
</evidence>
<feature type="domain" description="Response regulatory" evidence="2">
    <location>
        <begin position="3"/>
        <end position="117"/>
    </location>
</feature>
<dbReference type="InterPro" id="IPR050595">
    <property type="entry name" value="Bact_response_regulator"/>
</dbReference>
<keyword evidence="1" id="KW-0597">Phosphoprotein</keyword>
<dbReference type="PANTHER" id="PTHR44591:SF3">
    <property type="entry name" value="RESPONSE REGULATORY DOMAIN-CONTAINING PROTEIN"/>
    <property type="match status" value="1"/>
</dbReference>